<comment type="caution">
    <text evidence="2">The sequence shown here is derived from an EMBL/GenBank/DDBJ whole genome shotgun (WGS) entry which is preliminary data.</text>
</comment>
<keyword evidence="3" id="KW-1185">Reference proteome</keyword>
<protein>
    <submittedName>
        <fullName evidence="2">Uncharacterized protein</fullName>
    </submittedName>
</protein>
<name>A0A9P5VGW7_9FUNG</name>
<dbReference type="EMBL" id="JAAAUY010001210">
    <property type="protein sequence ID" value="KAF9323800.1"/>
    <property type="molecule type" value="Genomic_DNA"/>
</dbReference>
<evidence type="ECO:0000313" key="3">
    <source>
        <dbReference type="Proteomes" id="UP000696485"/>
    </source>
</evidence>
<sequence>MLSCCNARPKNPSAVYTEDKEFVHISHKSSSSSSSSSWSKKKSSPSSSSSTALQSNDDMIEMVDASLPLMLQQRAPRMNLSLGNGM</sequence>
<feature type="region of interest" description="Disordered" evidence="1">
    <location>
        <begin position="25"/>
        <end position="59"/>
    </location>
</feature>
<proteinExistence type="predicted"/>
<organism evidence="2 3">
    <name type="scientific">Podila minutissima</name>
    <dbReference type="NCBI Taxonomy" id="64525"/>
    <lineage>
        <taxon>Eukaryota</taxon>
        <taxon>Fungi</taxon>
        <taxon>Fungi incertae sedis</taxon>
        <taxon>Mucoromycota</taxon>
        <taxon>Mortierellomycotina</taxon>
        <taxon>Mortierellomycetes</taxon>
        <taxon>Mortierellales</taxon>
        <taxon>Mortierellaceae</taxon>
        <taxon>Podila</taxon>
    </lineage>
</organism>
<dbReference type="AlphaFoldDB" id="A0A9P5VGW7"/>
<evidence type="ECO:0000313" key="2">
    <source>
        <dbReference type="EMBL" id="KAF9323800.1"/>
    </source>
</evidence>
<feature type="compositionally biased region" description="Low complexity" evidence="1">
    <location>
        <begin position="28"/>
        <end position="50"/>
    </location>
</feature>
<accession>A0A9P5VGW7</accession>
<feature type="non-terminal residue" evidence="2">
    <location>
        <position position="86"/>
    </location>
</feature>
<reference evidence="2" key="1">
    <citation type="journal article" date="2020" name="Fungal Divers.">
        <title>Resolving the Mortierellaceae phylogeny through synthesis of multi-gene phylogenetics and phylogenomics.</title>
        <authorList>
            <person name="Vandepol N."/>
            <person name="Liber J."/>
            <person name="Desiro A."/>
            <person name="Na H."/>
            <person name="Kennedy M."/>
            <person name="Barry K."/>
            <person name="Grigoriev I.V."/>
            <person name="Miller A.N."/>
            <person name="O'Donnell K."/>
            <person name="Stajich J.E."/>
            <person name="Bonito G."/>
        </authorList>
    </citation>
    <scope>NUCLEOTIDE SEQUENCE</scope>
    <source>
        <strain evidence="2">NVP1</strain>
    </source>
</reference>
<dbReference type="Proteomes" id="UP000696485">
    <property type="component" value="Unassembled WGS sequence"/>
</dbReference>
<gene>
    <name evidence="2" type="ORF">BG006_001147</name>
</gene>
<evidence type="ECO:0000256" key="1">
    <source>
        <dbReference type="SAM" id="MobiDB-lite"/>
    </source>
</evidence>